<dbReference type="PROSITE" id="PS01360">
    <property type="entry name" value="ZF_MYND_1"/>
    <property type="match status" value="1"/>
</dbReference>
<dbReference type="EMBL" id="CADEBD010000226">
    <property type="protein sequence ID" value="CAB3225700.1"/>
    <property type="molecule type" value="Genomic_DNA"/>
</dbReference>
<feature type="compositionally biased region" description="Polar residues" evidence="6">
    <location>
        <begin position="510"/>
        <end position="522"/>
    </location>
</feature>
<feature type="compositionally biased region" description="Basic residues" evidence="6">
    <location>
        <begin position="1"/>
        <end position="11"/>
    </location>
</feature>
<sequence length="1601" mass="182212">MNKKGKNKKGKVPNPPQEEKLGDKLDLGVISDDGNQGKSSETVEETIESVKEERVPEIISEIIPPHIETRDEESPKKPKRNRGKKKKGKEDDFETKLEEESKESDEKPVLDQSSNNILEAEPVELPIVPIVRKKKNKKKNEEQKTEEPIPSDIEQITLPTTNIKNEPEVAQEIPLHIESAEPEVKPSKKKNKKKKRNDSETCEKEEISCTTGFKKLIGAKDEAPAFKVEDSFEDTVMPVKSTEPESEIISGKNNSVEEIIVEMNIENQKPKEPQQLPTPEGKSKKKNKKDKKHSPQSVENTSAFKEDIANVISFSAENIAKEECSKDIVEIEKPEIIVQKTSPKPKAKIAKPVQKKSKGNQDIQPDESTLHVTISDEQSPRVELESAETKVIKEETLRVVTENPIQDSQQEPIDFSIPQTSTKNITEFKPHDSISQQEPTDFIIPQASTENIAEIKPHDSESLNISSEAIGKKRKKGAKVPRTPDVSFEILDSQHETDPKKNEFEIFPSNLEQPSVSETGVIQKQEESKRSDSSDVNITVDPALESKLKVDLPCEPSTPGHVLLTPESFEEGKPVQYDTLAVERKDDAKKNETKSGKKRRKSPKPPQKDEHKQQATEQVTQVAIQAADFTPTLEEIKNVEEKMDNSDITRIYDIEISSIKADESEGSPCETIPDITYPRSVSQQLMDDNNNRTVIGEIFPLQVVLDTQKQDNVKAATLEVTTKSQEKKVPPKEEKTDIKSKMMEVNQDMEELRLSIERSLAELTSMEKNEEVTEKASEGCRLEIQENFNIIMQADTMSRKNDTEIVCQDAQAKKTEIEKSIEQFKVTEECQKQLEKPLLLLDDKTSKNIDIQQADFEIFQPESTKCATESKTKVIIIDESKNISPTTVEPKEGLVPSTTEKKTIENLETAKQEKVDEFPATSVSLTLPVDNTTVELKTKEKSQEKDLKEKDAQPDTPPVCPERKDNKNKHKKKKGKQNIQTTSQPTQSTQGTTTQSATTTQEVKREEKTDTKTENKSGSKDTKEKGKQQSSSANELNEQDLSDFEPIENFEDALTSSVDDVNKTFELIVNETQEQCNPKINITAPDEEKPPLSPPKNLLGHPDIPVSSNKRDYKKEKDKIPNEITATVKIKDAVDVERKQSKNTQTTNKLKDLKNCKLSANEEFVYKYNFRKVFLQSSCHVCNKNLGGARLPCCYCNLVFYCGIKHKDEDWPLHQALCFAVCTIGHLKDHKHIYGDIKNITGQDYRLIRMQMIVSCEKVLKRRLVPWEQEALLYPRFCAHVPCREWRQNKLSDCQGCGQISFCKDYPDHYPKSHSRWCKSYSLYQKLVCYQQTKGRLEPRLPTKVMQEHYKIPENINQVLAAMYEEKIDMNDIQYAALTQLATAPLTAAYCHQMYRRNNITTNGYKKSIFTIHVVGAELQFEADALNKWEVFFLHLRPDLQELRVVLINYNLNPSNLPLELLGKIKLCDQCHQDKRRVVMHFQDKRTYADYKMSEDFITPDLICAFNPSIQRSSVYNGKDPWPSTVNVILKQKTPFIITSYSITELNKDCIRIKECSEVELKFICEPKLNCFASVRPDRNFITDDETPLLFKNNCYAIICG</sequence>
<evidence type="ECO:0000256" key="5">
    <source>
        <dbReference type="SAM" id="Coils"/>
    </source>
</evidence>
<evidence type="ECO:0000256" key="1">
    <source>
        <dbReference type="ARBA" id="ARBA00022723"/>
    </source>
</evidence>
<feature type="compositionally biased region" description="Basic and acidic residues" evidence="6">
    <location>
        <begin position="17"/>
        <end position="26"/>
    </location>
</feature>
<feature type="region of interest" description="Disordered" evidence="6">
    <location>
        <begin position="342"/>
        <end position="387"/>
    </location>
</feature>
<feature type="region of interest" description="Disordered" evidence="6">
    <location>
        <begin position="264"/>
        <end position="305"/>
    </location>
</feature>
<keyword evidence="1" id="KW-0479">Metal-binding</keyword>
<evidence type="ECO:0000313" key="8">
    <source>
        <dbReference type="EMBL" id="CAB3225700.1"/>
    </source>
</evidence>
<feature type="domain" description="MYND-type" evidence="7">
    <location>
        <begin position="1179"/>
        <end position="1218"/>
    </location>
</feature>
<evidence type="ECO:0000256" key="4">
    <source>
        <dbReference type="PROSITE-ProRule" id="PRU00134"/>
    </source>
</evidence>
<feature type="compositionally biased region" description="Basic and acidic residues" evidence="6">
    <location>
        <begin position="67"/>
        <end position="76"/>
    </location>
</feature>
<feature type="compositionally biased region" description="Polar residues" evidence="6">
    <location>
        <begin position="360"/>
        <end position="377"/>
    </location>
</feature>
<feature type="compositionally biased region" description="Basic residues" evidence="6">
    <location>
        <begin position="343"/>
        <end position="358"/>
    </location>
</feature>
<keyword evidence="5" id="KW-0175">Coiled coil</keyword>
<feature type="compositionally biased region" description="Basic and acidic residues" evidence="6">
    <location>
        <begin position="197"/>
        <end position="206"/>
    </location>
</feature>
<dbReference type="GO" id="GO:0008270">
    <property type="term" value="F:zinc ion binding"/>
    <property type="evidence" value="ECO:0007669"/>
    <property type="project" value="UniProtKB-KW"/>
</dbReference>
<accession>A0A8S0Z1Q9</accession>
<evidence type="ECO:0000259" key="7">
    <source>
        <dbReference type="PROSITE" id="PS50865"/>
    </source>
</evidence>
<reference evidence="8 9" key="1">
    <citation type="submission" date="2020-04" db="EMBL/GenBank/DDBJ databases">
        <authorList>
            <person name="Wallbank WR R."/>
            <person name="Pardo Diaz C."/>
            <person name="Kozak K."/>
            <person name="Martin S."/>
            <person name="Jiggins C."/>
            <person name="Moest M."/>
            <person name="Warren A I."/>
            <person name="Byers J.R.P. K."/>
            <person name="Montejo-Kovacevich G."/>
            <person name="Yen C E."/>
        </authorList>
    </citation>
    <scope>NUCLEOTIDE SEQUENCE [LARGE SCALE GENOMIC DNA]</scope>
</reference>
<evidence type="ECO:0000256" key="6">
    <source>
        <dbReference type="SAM" id="MobiDB-lite"/>
    </source>
</evidence>
<feature type="compositionally biased region" description="Acidic residues" evidence="6">
    <location>
        <begin position="1037"/>
        <end position="1051"/>
    </location>
</feature>
<evidence type="ECO:0000256" key="2">
    <source>
        <dbReference type="ARBA" id="ARBA00022771"/>
    </source>
</evidence>
<dbReference type="InterPro" id="IPR002893">
    <property type="entry name" value="Znf_MYND"/>
</dbReference>
<dbReference type="InterPro" id="IPR046824">
    <property type="entry name" value="Mss51-like_C"/>
</dbReference>
<organism evidence="8 9">
    <name type="scientific">Arctia plantaginis</name>
    <name type="common">Wood tiger moth</name>
    <name type="synonym">Phalaena plantaginis</name>
    <dbReference type="NCBI Taxonomy" id="874455"/>
    <lineage>
        <taxon>Eukaryota</taxon>
        <taxon>Metazoa</taxon>
        <taxon>Ecdysozoa</taxon>
        <taxon>Arthropoda</taxon>
        <taxon>Hexapoda</taxon>
        <taxon>Insecta</taxon>
        <taxon>Pterygota</taxon>
        <taxon>Neoptera</taxon>
        <taxon>Endopterygota</taxon>
        <taxon>Lepidoptera</taxon>
        <taxon>Glossata</taxon>
        <taxon>Ditrysia</taxon>
        <taxon>Noctuoidea</taxon>
        <taxon>Erebidae</taxon>
        <taxon>Arctiinae</taxon>
        <taxon>Arctia</taxon>
    </lineage>
</organism>
<feature type="compositionally biased region" description="Basic and acidic residues" evidence="6">
    <location>
        <begin position="378"/>
        <end position="387"/>
    </location>
</feature>
<protein>
    <recommendedName>
        <fullName evidence="7">MYND-type domain-containing protein</fullName>
    </recommendedName>
</protein>
<dbReference type="Pfam" id="PF01753">
    <property type="entry name" value="zf-MYND"/>
    <property type="match status" value="1"/>
</dbReference>
<feature type="compositionally biased region" description="Basic residues" evidence="6">
    <location>
        <begin position="283"/>
        <end position="294"/>
    </location>
</feature>
<gene>
    <name evidence="8" type="ORF">APLA_LOCUS2381</name>
</gene>
<feature type="compositionally biased region" description="Basic and acidic residues" evidence="6">
    <location>
        <begin position="936"/>
        <end position="953"/>
    </location>
</feature>
<dbReference type="Proteomes" id="UP000494256">
    <property type="component" value="Unassembled WGS sequence"/>
</dbReference>
<dbReference type="Gene3D" id="6.10.140.2220">
    <property type="match status" value="1"/>
</dbReference>
<feature type="compositionally biased region" description="Low complexity" evidence="6">
    <location>
        <begin position="57"/>
        <end position="66"/>
    </location>
</feature>
<feature type="compositionally biased region" description="Basic residues" evidence="6">
    <location>
        <begin position="966"/>
        <end position="976"/>
    </location>
</feature>
<keyword evidence="3" id="KW-0862">Zinc</keyword>
<feature type="coiled-coil region" evidence="5">
    <location>
        <begin position="742"/>
        <end position="769"/>
    </location>
</feature>
<feature type="compositionally biased region" description="Basic and acidic residues" evidence="6">
    <location>
        <begin position="492"/>
        <end position="504"/>
    </location>
</feature>
<feature type="region of interest" description="Disordered" evidence="6">
    <location>
        <begin position="910"/>
        <end position="1051"/>
    </location>
</feature>
<feature type="compositionally biased region" description="Basic and acidic residues" evidence="6">
    <location>
        <begin position="524"/>
        <end position="533"/>
    </location>
</feature>
<evidence type="ECO:0000313" key="9">
    <source>
        <dbReference type="Proteomes" id="UP000494256"/>
    </source>
</evidence>
<dbReference type="PANTHER" id="PTHR28069">
    <property type="entry name" value="GH20023P"/>
    <property type="match status" value="1"/>
</dbReference>
<dbReference type="SUPFAM" id="SSF144232">
    <property type="entry name" value="HIT/MYND zinc finger-like"/>
    <property type="match status" value="1"/>
</dbReference>
<dbReference type="PROSITE" id="PS50865">
    <property type="entry name" value="ZF_MYND_2"/>
    <property type="match status" value="1"/>
</dbReference>
<comment type="caution">
    <text evidence="8">The sequence shown here is derived from an EMBL/GenBank/DDBJ whole genome shotgun (WGS) entry which is preliminary data.</text>
</comment>
<feature type="compositionally biased region" description="Basic and acidic residues" evidence="6">
    <location>
        <begin position="88"/>
        <end position="109"/>
    </location>
</feature>
<dbReference type="Pfam" id="PF20179">
    <property type="entry name" value="MSS51_C"/>
    <property type="match status" value="1"/>
</dbReference>
<feature type="region of interest" description="Disordered" evidence="6">
    <location>
        <begin position="1084"/>
        <end position="1116"/>
    </location>
</feature>
<feature type="compositionally biased region" description="Basic and acidic residues" evidence="6">
    <location>
        <begin position="1002"/>
        <end position="1027"/>
    </location>
</feature>
<feature type="compositionally biased region" description="Low complexity" evidence="6">
    <location>
        <begin position="977"/>
        <end position="1001"/>
    </location>
</feature>
<dbReference type="OrthoDB" id="10249433at2759"/>
<feature type="region of interest" description="Disordered" evidence="6">
    <location>
        <begin position="1"/>
        <end position="206"/>
    </location>
</feature>
<feature type="region of interest" description="Disordered" evidence="6">
    <location>
        <begin position="455"/>
        <end position="619"/>
    </location>
</feature>
<feature type="compositionally biased region" description="Basic residues" evidence="6">
    <location>
        <begin position="187"/>
        <end position="196"/>
    </location>
</feature>
<proteinExistence type="predicted"/>
<evidence type="ECO:0000256" key="3">
    <source>
        <dbReference type="ARBA" id="ARBA00022833"/>
    </source>
</evidence>
<keyword evidence="2 4" id="KW-0863">Zinc-finger</keyword>
<name>A0A8S0Z1Q9_ARCPL</name>
<feature type="compositionally biased region" description="Basic residues" evidence="6">
    <location>
        <begin position="77"/>
        <end position="87"/>
    </location>
</feature>
<feature type="compositionally biased region" description="Basic and acidic residues" evidence="6">
    <location>
        <begin position="581"/>
        <end position="595"/>
    </location>
</feature>
<dbReference type="PANTHER" id="PTHR28069:SF2">
    <property type="entry name" value="GH20023P"/>
    <property type="match status" value="1"/>
</dbReference>
<feature type="compositionally biased region" description="Polar residues" evidence="6">
    <location>
        <begin position="921"/>
        <end position="935"/>
    </location>
</feature>